<dbReference type="InterPro" id="IPR018247">
    <property type="entry name" value="EF_Hand_1_Ca_BS"/>
</dbReference>
<dbReference type="Proteomes" id="UP000604046">
    <property type="component" value="Unassembled WGS sequence"/>
</dbReference>
<dbReference type="GO" id="GO:0016567">
    <property type="term" value="P:protein ubiquitination"/>
    <property type="evidence" value="ECO:0007669"/>
    <property type="project" value="InterPro"/>
</dbReference>
<dbReference type="Gene3D" id="3.30.40.10">
    <property type="entry name" value="Zinc/RING finger domain, C3HC4 (zinc finger)"/>
    <property type="match status" value="1"/>
</dbReference>
<dbReference type="PROSITE" id="PS50222">
    <property type="entry name" value="EF_HAND_2"/>
    <property type="match status" value="2"/>
</dbReference>
<dbReference type="SUPFAM" id="SSF57850">
    <property type="entry name" value="RING/U-box"/>
    <property type="match status" value="1"/>
</dbReference>
<feature type="repeat" description="ARM" evidence="4">
    <location>
        <begin position="174"/>
        <end position="216"/>
    </location>
</feature>
<dbReference type="PROSITE" id="PS51698">
    <property type="entry name" value="U_BOX"/>
    <property type="match status" value="1"/>
</dbReference>
<feature type="region of interest" description="Disordered" evidence="5">
    <location>
        <begin position="95"/>
        <end position="128"/>
    </location>
</feature>
<dbReference type="EMBL" id="CAJNDS010000412">
    <property type="protein sequence ID" value="CAE7203569.1"/>
    <property type="molecule type" value="Genomic_DNA"/>
</dbReference>
<dbReference type="Pfam" id="PF13405">
    <property type="entry name" value="EF-hand_6"/>
    <property type="match status" value="1"/>
</dbReference>
<protein>
    <recommendedName>
        <fullName evidence="2">RING-type E3 ubiquitin transferase</fullName>
        <ecNumber evidence="2">2.3.2.27</ecNumber>
    </recommendedName>
</protein>
<evidence type="ECO:0000256" key="3">
    <source>
        <dbReference type="ARBA" id="ARBA00022837"/>
    </source>
</evidence>
<feature type="domain" description="EF-hand" evidence="6">
    <location>
        <begin position="703"/>
        <end position="738"/>
    </location>
</feature>
<comment type="caution">
    <text evidence="8">The sequence shown here is derived from an EMBL/GenBank/DDBJ whole genome shotgun (WGS) entry which is preliminary data.</text>
</comment>
<dbReference type="InterPro" id="IPR013083">
    <property type="entry name" value="Znf_RING/FYVE/PHD"/>
</dbReference>
<dbReference type="SUPFAM" id="SSF48371">
    <property type="entry name" value="ARM repeat"/>
    <property type="match status" value="1"/>
</dbReference>
<dbReference type="GO" id="GO:0005509">
    <property type="term" value="F:calcium ion binding"/>
    <property type="evidence" value="ECO:0007669"/>
    <property type="project" value="InterPro"/>
</dbReference>
<feature type="repeat" description="ARM" evidence="4">
    <location>
        <begin position="512"/>
        <end position="552"/>
    </location>
</feature>
<feature type="repeat" description="ARM" evidence="4">
    <location>
        <begin position="300"/>
        <end position="340"/>
    </location>
</feature>
<reference evidence="8" key="1">
    <citation type="submission" date="2021-02" db="EMBL/GenBank/DDBJ databases">
        <authorList>
            <person name="Dougan E. K."/>
            <person name="Rhodes N."/>
            <person name="Thang M."/>
            <person name="Chan C."/>
        </authorList>
    </citation>
    <scope>NUCLEOTIDE SEQUENCE</scope>
</reference>
<name>A0A812JHK0_9DINO</name>
<feature type="compositionally biased region" description="Low complexity" evidence="5">
    <location>
        <begin position="99"/>
        <end position="119"/>
    </location>
</feature>
<evidence type="ECO:0000256" key="1">
    <source>
        <dbReference type="ARBA" id="ARBA00000900"/>
    </source>
</evidence>
<dbReference type="PANTHER" id="PTHR23315">
    <property type="entry name" value="U BOX DOMAIN-CONTAINING"/>
    <property type="match status" value="1"/>
</dbReference>
<dbReference type="PROSITE" id="PS00018">
    <property type="entry name" value="EF_HAND_1"/>
    <property type="match status" value="2"/>
</dbReference>
<evidence type="ECO:0000259" key="6">
    <source>
        <dbReference type="PROSITE" id="PS50222"/>
    </source>
</evidence>
<feature type="domain" description="U-box" evidence="7">
    <location>
        <begin position="1"/>
        <end position="61"/>
    </location>
</feature>
<evidence type="ECO:0000313" key="9">
    <source>
        <dbReference type="Proteomes" id="UP000604046"/>
    </source>
</evidence>
<keyword evidence="9" id="KW-1185">Reference proteome</keyword>
<dbReference type="InterPro" id="IPR003613">
    <property type="entry name" value="Ubox_domain"/>
</dbReference>
<dbReference type="SMART" id="SM00185">
    <property type="entry name" value="ARM"/>
    <property type="match status" value="10"/>
</dbReference>
<dbReference type="OrthoDB" id="7537227at2759"/>
<sequence>MEDPVVCADGHSYEKDFIQKWLAMGKRSSPKTNMSLPHTTLIPNVNLRNIIESIRVRMPAIQSEQIKSIKEMQDLEAIVRSLMEDQGKLAVTCIDPTRSPEASPAAYSSSPNAPNAPNMPRLPPPDRASMEEPIPVLLSLLRHESRDVCERALGVIDALVASDPRHRDAVWHHGGIPLIVSLLRSDSSEQLQHASTLLRTLASSQAEAQMAITWAGAIPLLVEHLDHDFSKVRVESAKALWSLAQGNVDNETSIVEQGGIKRLVTLLSGGAADARDSVLHLLLNLASHDIVHQDNITRAGAIPALTDLLNDGGLRQLAAAVLKSLAQNHEDNQSAIGATSGTIQKLIQLLADESAAMRESAAGVLHVLVAGGHSKNVTAVSRSGGIRPCMELLKDENPGAREDAAGVLAALAKNADNRVHMADLGAIPLLIELVEDPAGTAAAARKYAATALGELAVRNSKNKETIGKTGGIQALVELLKDGDHQARGRSASALSELCQLSDHNKVTVVGAGAIPLLVELLREESTKKPAKAVLASLAGELEANKKAIQEAASAAKVDLLVPAKELSKAAQSRHAAIPLKLTESLTRAGLGATCPALKMRVGQPRLMPRVLGQQWTSTSFWCGHGGWKCRRGGRVAGSFDRVDKAHDCLVSEGMARTDRCLVFSGKLSQVLADGGMQPGQLLSFDDAVRVLRTMRSTGNQTKQEVKELEEVFRLFDTDESGKMDVTEMVDVLMYLGYSSTLETTVEMMRRSDVDGNDELDTREFLACMRQHEIMQSWALKSAFGQASDGGTCNHLELATILLSLELFPGQAKLNQMLKDQEMDDLEEFDFRQVCELAKLCRQAVAKANRQRACFPQKHVQTLERLFKEYAPSGTMDRGGLICCLSILDLPMNTMQEREDVLSQLDAARYAAQAFGVEEVSFSDSHMLTFYKLLHLLRLVCVRHRRAVMERELAALTAAGIAQTEVIEFREVFHKLAMEKACNTDAGAASVQKAGKR</sequence>
<dbReference type="SUPFAM" id="SSF47473">
    <property type="entry name" value="EF-hand"/>
    <property type="match status" value="1"/>
</dbReference>
<dbReference type="PROSITE" id="PS50176">
    <property type="entry name" value="ARM_REPEAT"/>
    <property type="match status" value="4"/>
</dbReference>
<dbReference type="InterPro" id="IPR002048">
    <property type="entry name" value="EF_hand_dom"/>
</dbReference>
<dbReference type="InterPro" id="IPR016024">
    <property type="entry name" value="ARM-type_fold"/>
</dbReference>
<dbReference type="InterPro" id="IPR011992">
    <property type="entry name" value="EF-hand-dom_pair"/>
</dbReference>
<dbReference type="Pfam" id="PF05804">
    <property type="entry name" value="KAP"/>
    <property type="match status" value="1"/>
</dbReference>
<evidence type="ECO:0000256" key="2">
    <source>
        <dbReference type="ARBA" id="ARBA00012483"/>
    </source>
</evidence>
<keyword evidence="3" id="KW-0106">Calcium</keyword>
<dbReference type="InterPro" id="IPR011989">
    <property type="entry name" value="ARM-like"/>
</dbReference>
<dbReference type="EC" id="2.3.2.27" evidence="2"/>
<dbReference type="Gene3D" id="1.25.10.10">
    <property type="entry name" value="Leucine-rich Repeat Variant"/>
    <property type="match status" value="3"/>
</dbReference>
<gene>
    <name evidence="8" type="primary">PUB13</name>
    <name evidence="8" type="ORF">SNAT2548_LOCUS6246</name>
</gene>
<dbReference type="SMART" id="SM00504">
    <property type="entry name" value="Ubox"/>
    <property type="match status" value="1"/>
</dbReference>
<dbReference type="Pfam" id="PF00514">
    <property type="entry name" value="Arm"/>
    <property type="match status" value="2"/>
</dbReference>
<dbReference type="SMART" id="SM00054">
    <property type="entry name" value="EFh"/>
    <property type="match status" value="2"/>
</dbReference>
<feature type="repeat" description="ARM" evidence="4">
    <location>
        <begin position="425"/>
        <end position="470"/>
    </location>
</feature>
<dbReference type="InterPro" id="IPR000225">
    <property type="entry name" value="Armadillo"/>
</dbReference>
<evidence type="ECO:0000256" key="4">
    <source>
        <dbReference type="PROSITE-ProRule" id="PRU00259"/>
    </source>
</evidence>
<dbReference type="CDD" id="cd16655">
    <property type="entry name" value="RING-Ubox_WDSUB1-like"/>
    <property type="match status" value="1"/>
</dbReference>
<dbReference type="AlphaFoldDB" id="A0A812JHK0"/>
<dbReference type="Pfam" id="PF04564">
    <property type="entry name" value="U-box"/>
    <property type="match status" value="1"/>
</dbReference>
<accession>A0A812JHK0</accession>
<dbReference type="Gene3D" id="1.10.238.10">
    <property type="entry name" value="EF-hand"/>
    <property type="match status" value="1"/>
</dbReference>
<comment type="catalytic activity">
    <reaction evidence="1">
        <text>S-ubiquitinyl-[E2 ubiquitin-conjugating enzyme]-L-cysteine + [acceptor protein]-L-lysine = [E2 ubiquitin-conjugating enzyme]-L-cysteine + N(6)-ubiquitinyl-[acceptor protein]-L-lysine.</text>
        <dbReference type="EC" id="2.3.2.27"/>
    </reaction>
</comment>
<organism evidence="8 9">
    <name type="scientific">Symbiodinium natans</name>
    <dbReference type="NCBI Taxonomy" id="878477"/>
    <lineage>
        <taxon>Eukaryota</taxon>
        <taxon>Sar</taxon>
        <taxon>Alveolata</taxon>
        <taxon>Dinophyceae</taxon>
        <taxon>Suessiales</taxon>
        <taxon>Symbiodiniaceae</taxon>
        <taxon>Symbiodinium</taxon>
    </lineage>
</organism>
<evidence type="ECO:0000256" key="5">
    <source>
        <dbReference type="SAM" id="MobiDB-lite"/>
    </source>
</evidence>
<proteinExistence type="predicted"/>
<dbReference type="PANTHER" id="PTHR23315:SF7">
    <property type="entry name" value="U-BOX DOMAIN-CONTAINING PROTEIN 4"/>
    <property type="match status" value="1"/>
</dbReference>
<dbReference type="CDD" id="cd00051">
    <property type="entry name" value="EFh"/>
    <property type="match status" value="1"/>
</dbReference>
<dbReference type="GO" id="GO:0061630">
    <property type="term" value="F:ubiquitin protein ligase activity"/>
    <property type="evidence" value="ECO:0007669"/>
    <property type="project" value="UniProtKB-EC"/>
</dbReference>
<feature type="domain" description="EF-hand" evidence="6">
    <location>
        <begin position="739"/>
        <end position="774"/>
    </location>
</feature>
<evidence type="ECO:0000259" key="7">
    <source>
        <dbReference type="PROSITE" id="PS51698"/>
    </source>
</evidence>
<evidence type="ECO:0000313" key="8">
    <source>
        <dbReference type="EMBL" id="CAE7203569.1"/>
    </source>
</evidence>